<dbReference type="Proteomes" id="UP000001542">
    <property type="component" value="Unassembled WGS sequence"/>
</dbReference>
<dbReference type="OMA" id="ESCIFHQ"/>
<accession>A2DWZ4</accession>
<protein>
    <submittedName>
        <fullName evidence="2">NLI interacting factor-like phosphatase family protein</fullName>
    </submittedName>
</protein>
<gene>
    <name evidence="2" type="ORF">TVAG_019210</name>
</gene>
<dbReference type="eggNOG" id="KOG1605">
    <property type="taxonomic scope" value="Eukaryota"/>
</dbReference>
<dbReference type="AlphaFoldDB" id="A2DWZ4"/>
<reference evidence="2" key="2">
    <citation type="journal article" date="2007" name="Science">
        <title>Draft genome sequence of the sexually transmitted pathogen Trichomonas vaginalis.</title>
        <authorList>
            <person name="Carlton J.M."/>
            <person name="Hirt R.P."/>
            <person name="Silva J.C."/>
            <person name="Delcher A.L."/>
            <person name="Schatz M."/>
            <person name="Zhao Q."/>
            <person name="Wortman J.R."/>
            <person name="Bidwell S.L."/>
            <person name="Alsmark U.C.M."/>
            <person name="Besteiro S."/>
            <person name="Sicheritz-Ponten T."/>
            <person name="Noel C.J."/>
            <person name="Dacks J.B."/>
            <person name="Foster P.G."/>
            <person name="Simillion C."/>
            <person name="Van de Peer Y."/>
            <person name="Miranda-Saavedra D."/>
            <person name="Barton G.J."/>
            <person name="Westrop G.D."/>
            <person name="Mueller S."/>
            <person name="Dessi D."/>
            <person name="Fiori P.L."/>
            <person name="Ren Q."/>
            <person name="Paulsen I."/>
            <person name="Zhang H."/>
            <person name="Bastida-Corcuera F.D."/>
            <person name="Simoes-Barbosa A."/>
            <person name="Brown M.T."/>
            <person name="Hayes R.D."/>
            <person name="Mukherjee M."/>
            <person name="Okumura C.Y."/>
            <person name="Schneider R."/>
            <person name="Smith A.J."/>
            <person name="Vanacova S."/>
            <person name="Villalvazo M."/>
            <person name="Haas B.J."/>
            <person name="Pertea M."/>
            <person name="Feldblyum T.V."/>
            <person name="Utterback T.R."/>
            <person name="Shu C.L."/>
            <person name="Osoegawa K."/>
            <person name="de Jong P.J."/>
            <person name="Hrdy I."/>
            <person name="Horvathova L."/>
            <person name="Zubacova Z."/>
            <person name="Dolezal P."/>
            <person name="Malik S.B."/>
            <person name="Logsdon J.M. Jr."/>
            <person name="Henze K."/>
            <person name="Gupta A."/>
            <person name="Wang C.C."/>
            <person name="Dunne R.L."/>
            <person name="Upcroft J.A."/>
            <person name="Upcroft P."/>
            <person name="White O."/>
            <person name="Salzberg S.L."/>
            <person name="Tang P."/>
            <person name="Chiu C.-H."/>
            <person name="Lee Y.-S."/>
            <person name="Embley T.M."/>
            <person name="Coombs G.H."/>
            <person name="Mottram J.C."/>
            <person name="Tachezy J."/>
            <person name="Fraser-Liggett C.M."/>
            <person name="Johnson P.J."/>
        </authorList>
    </citation>
    <scope>NUCLEOTIDE SEQUENCE [LARGE SCALE GENOMIC DNA]</scope>
    <source>
        <strain evidence="2">G3</strain>
    </source>
</reference>
<dbReference type="GO" id="GO:0004721">
    <property type="term" value="F:phosphoprotein phosphatase activity"/>
    <property type="evidence" value="ECO:0000318"/>
    <property type="project" value="GO_Central"/>
</dbReference>
<name>A2DWZ4_TRIV3</name>
<dbReference type="InParanoid" id="A2DWZ4"/>
<reference evidence="2" key="1">
    <citation type="submission" date="2006-10" db="EMBL/GenBank/DDBJ databases">
        <authorList>
            <person name="Amadeo P."/>
            <person name="Zhao Q."/>
            <person name="Wortman J."/>
            <person name="Fraser-Liggett C."/>
            <person name="Carlton J."/>
        </authorList>
    </citation>
    <scope>NUCLEOTIDE SEQUENCE</scope>
    <source>
        <strain evidence="2">G3</strain>
    </source>
</reference>
<proteinExistence type="predicted"/>
<organism evidence="2 3">
    <name type="scientific">Trichomonas vaginalis (strain ATCC PRA-98 / G3)</name>
    <dbReference type="NCBI Taxonomy" id="412133"/>
    <lineage>
        <taxon>Eukaryota</taxon>
        <taxon>Metamonada</taxon>
        <taxon>Parabasalia</taxon>
        <taxon>Trichomonadida</taxon>
        <taxon>Trichomonadidae</taxon>
        <taxon>Trichomonas</taxon>
    </lineage>
</organism>
<sequence>MSALDVIERKIISHAPTGLESTLVTQTLLQAAQMKAQQKRKTLILDLDETLVHSGFQKPEWYDCEVPVQYNGVVYTIYVQKRPGLDQFLRTIVTLYDTYIFTASMPEYAIPVVQKIFPEFPVNRILSRYHCRLIDGMLVKDLTIFKRDLAGMVIVDNSPQCYNLQPENGVEVTTWVGDLNDDELLEYLLPLLIDGVEADDIRQYLYNAAQ</sequence>
<feature type="domain" description="FCP1 homology" evidence="1">
    <location>
        <begin position="36"/>
        <end position="195"/>
    </location>
</feature>
<dbReference type="FunFam" id="3.40.50.1000:FF:000093">
    <property type="entry name" value="NLI interacting factor-like phosphatase family protein"/>
    <property type="match status" value="1"/>
</dbReference>
<dbReference type="InterPro" id="IPR004274">
    <property type="entry name" value="FCP1_dom"/>
</dbReference>
<dbReference type="InterPro" id="IPR050365">
    <property type="entry name" value="TIM50"/>
</dbReference>
<keyword evidence="3" id="KW-1185">Reference proteome</keyword>
<evidence type="ECO:0000259" key="1">
    <source>
        <dbReference type="PROSITE" id="PS50969"/>
    </source>
</evidence>
<dbReference type="OrthoDB" id="277011at2759"/>
<dbReference type="SUPFAM" id="SSF56784">
    <property type="entry name" value="HAD-like"/>
    <property type="match status" value="1"/>
</dbReference>
<dbReference type="Pfam" id="PF03031">
    <property type="entry name" value="NIF"/>
    <property type="match status" value="1"/>
</dbReference>
<dbReference type="EMBL" id="DS113261">
    <property type="protein sequence ID" value="EAY15021.1"/>
    <property type="molecule type" value="Genomic_DNA"/>
</dbReference>
<dbReference type="SMR" id="A2DWZ4"/>
<dbReference type="PANTHER" id="PTHR12210">
    <property type="entry name" value="DULLARD PROTEIN PHOSPHATASE"/>
    <property type="match status" value="1"/>
</dbReference>
<dbReference type="CDD" id="cd07521">
    <property type="entry name" value="HAD_FCP1-like"/>
    <property type="match status" value="1"/>
</dbReference>
<dbReference type="Gene3D" id="3.40.50.1000">
    <property type="entry name" value="HAD superfamily/HAD-like"/>
    <property type="match status" value="1"/>
</dbReference>
<evidence type="ECO:0000313" key="2">
    <source>
        <dbReference type="EMBL" id="EAY15021.1"/>
    </source>
</evidence>
<dbReference type="NCBIfam" id="TIGR02251">
    <property type="entry name" value="HIF-SF_euk"/>
    <property type="match status" value="1"/>
</dbReference>
<dbReference type="InterPro" id="IPR036412">
    <property type="entry name" value="HAD-like_sf"/>
</dbReference>
<dbReference type="KEGG" id="tva:4773021"/>
<dbReference type="VEuPathDB" id="TrichDB:TVAGG3_0184820"/>
<dbReference type="InterPro" id="IPR011948">
    <property type="entry name" value="Dullard_phosphatase"/>
</dbReference>
<dbReference type="InterPro" id="IPR023214">
    <property type="entry name" value="HAD_sf"/>
</dbReference>
<dbReference type="VEuPathDB" id="TrichDB:TVAG_019210"/>
<dbReference type="RefSeq" id="XP_001327244.1">
    <property type="nucleotide sequence ID" value="XM_001327209.1"/>
</dbReference>
<dbReference type="SMART" id="SM00577">
    <property type="entry name" value="CPDc"/>
    <property type="match status" value="1"/>
</dbReference>
<dbReference type="STRING" id="5722.A2DWZ4"/>
<dbReference type="PROSITE" id="PS50969">
    <property type="entry name" value="FCP1"/>
    <property type="match status" value="1"/>
</dbReference>
<evidence type="ECO:0000313" key="3">
    <source>
        <dbReference type="Proteomes" id="UP000001542"/>
    </source>
</evidence>